<feature type="domain" description="HTH tetR-type" evidence="6">
    <location>
        <begin position="5"/>
        <end position="65"/>
    </location>
</feature>
<evidence type="ECO:0000256" key="5">
    <source>
        <dbReference type="SAM" id="MobiDB-lite"/>
    </source>
</evidence>
<dbReference type="PANTHER" id="PTHR30055:SF151">
    <property type="entry name" value="TRANSCRIPTIONAL REGULATORY PROTEIN"/>
    <property type="match status" value="1"/>
</dbReference>
<evidence type="ECO:0000256" key="1">
    <source>
        <dbReference type="ARBA" id="ARBA00023015"/>
    </source>
</evidence>
<comment type="caution">
    <text evidence="7">The sequence shown here is derived from an EMBL/GenBank/DDBJ whole genome shotgun (WGS) entry which is preliminary data.</text>
</comment>
<evidence type="ECO:0000256" key="2">
    <source>
        <dbReference type="ARBA" id="ARBA00023125"/>
    </source>
</evidence>
<sequence>MPRETLTRDQIVRAAVAVLDAEGVDGLNMRRLGTQLGAAATAVYWHVKSKDELIVLAADHVWDEIELPDPAGIGWRAAAAALASGAHGMIGRHFWLLPAMSTHLVYGPGKARYDDHCLAVYESAGFSAADADQAAATVLMYVIGAAHGEAGELALRARLRRAGADEEERLRDTVAWIGEIAGRFPRLRARMTPSVYEVASLPDEDTFAFGLDVILDGLEARLTTRTTRSRAPRSTRSRPESPAGR</sequence>
<keyword evidence="8" id="KW-1185">Reference proteome</keyword>
<organism evidence="7 8">
    <name type="scientific">Nonomuraea antimicrobica</name>
    <dbReference type="NCBI Taxonomy" id="561173"/>
    <lineage>
        <taxon>Bacteria</taxon>
        <taxon>Bacillati</taxon>
        <taxon>Actinomycetota</taxon>
        <taxon>Actinomycetes</taxon>
        <taxon>Streptosporangiales</taxon>
        <taxon>Streptosporangiaceae</taxon>
        <taxon>Nonomuraea</taxon>
    </lineage>
</organism>
<feature type="DNA-binding region" description="H-T-H motif" evidence="4">
    <location>
        <begin position="28"/>
        <end position="47"/>
    </location>
</feature>
<dbReference type="InterPro" id="IPR009057">
    <property type="entry name" value="Homeodomain-like_sf"/>
</dbReference>
<name>A0ABP7CPQ8_9ACTN</name>
<evidence type="ECO:0000259" key="6">
    <source>
        <dbReference type="PROSITE" id="PS50977"/>
    </source>
</evidence>
<dbReference type="PANTHER" id="PTHR30055">
    <property type="entry name" value="HTH-TYPE TRANSCRIPTIONAL REGULATOR RUTR"/>
    <property type="match status" value="1"/>
</dbReference>
<evidence type="ECO:0000313" key="7">
    <source>
        <dbReference type="EMBL" id="GAA3694352.1"/>
    </source>
</evidence>
<keyword evidence="3" id="KW-0804">Transcription</keyword>
<dbReference type="SUPFAM" id="SSF46689">
    <property type="entry name" value="Homeodomain-like"/>
    <property type="match status" value="1"/>
</dbReference>
<gene>
    <name evidence="7" type="primary">actII_2</name>
    <name evidence="7" type="ORF">GCM10022224_069880</name>
</gene>
<evidence type="ECO:0000256" key="3">
    <source>
        <dbReference type="ARBA" id="ARBA00023163"/>
    </source>
</evidence>
<dbReference type="EMBL" id="BAAAZP010000141">
    <property type="protein sequence ID" value="GAA3694352.1"/>
    <property type="molecule type" value="Genomic_DNA"/>
</dbReference>
<dbReference type="Gene3D" id="1.10.10.60">
    <property type="entry name" value="Homeodomain-like"/>
    <property type="match status" value="1"/>
</dbReference>
<dbReference type="InterPro" id="IPR050109">
    <property type="entry name" value="HTH-type_TetR-like_transc_reg"/>
</dbReference>
<keyword evidence="1" id="KW-0805">Transcription regulation</keyword>
<dbReference type="InterPro" id="IPR001647">
    <property type="entry name" value="HTH_TetR"/>
</dbReference>
<evidence type="ECO:0000256" key="4">
    <source>
        <dbReference type="PROSITE-ProRule" id="PRU00335"/>
    </source>
</evidence>
<dbReference type="InterPro" id="IPR036271">
    <property type="entry name" value="Tet_transcr_reg_TetR-rel_C_sf"/>
</dbReference>
<reference evidence="8" key="1">
    <citation type="journal article" date="2019" name="Int. J. Syst. Evol. Microbiol.">
        <title>The Global Catalogue of Microorganisms (GCM) 10K type strain sequencing project: providing services to taxonomists for standard genome sequencing and annotation.</title>
        <authorList>
            <consortium name="The Broad Institute Genomics Platform"/>
            <consortium name="The Broad Institute Genome Sequencing Center for Infectious Disease"/>
            <person name="Wu L."/>
            <person name="Ma J."/>
        </authorList>
    </citation>
    <scope>NUCLEOTIDE SEQUENCE [LARGE SCALE GENOMIC DNA]</scope>
    <source>
        <strain evidence="8">JCM 16904</strain>
    </source>
</reference>
<feature type="region of interest" description="Disordered" evidence="5">
    <location>
        <begin position="224"/>
        <end position="245"/>
    </location>
</feature>
<evidence type="ECO:0000313" key="8">
    <source>
        <dbReference type="Proteomes" id="UP001500902"/>
    </source>
</evidence>
<dbReference type="Proteomes" id="UP001500902">
    <property type="component" value="Unassembled WGS sequence"/>
</dbReference>
<keyword evidence="2 4" id="KW-0238">DNA-binding</keyword>
<dbReference type="Gene3D" id="1.10.357.10">
    <property type="entry name" value="Tetracycline Repressor, domain 2"/>
    <property type="match status" value="1"/>
</dbReference>
<dbReference type="RefSeq" id="WP_344887682.1">
    <property type="nucleotide sequence ID" value="NZ_BAAAZP010000141.1"/>
</dbReference>
<dbReference type="Pfam" id="PF02909">
    <property type="entry name" value="TetR_C_1"/>
    <property type="match status" value="1"/>
</dbReference>
<dbReference type="Pfam" id="PF00440">
    <property type="entry name" value="TetR_N"/>
    <property type="match status" value="1"/>
</dbReference>
<proteinExistence type="predicted"/>
<accession>A0ABP7CPQ8</accession>
<feature type="compositionally biased region" description="Basic residues" evidence="5">
    <location>
        <begin position="227"/>
        <end position="236"/>
    </location>
</feature>
<protein>
    <submittedName>
        <fullName evidence="7">TetR family transcriptional regulator ActII</fullName>
    </submittedName>
</protein>
<dbReference type="InterPro" id="IPR004111">
    <property type="entry name" value="Repressor_TetR_C"/>
</dbReference>
<dbReference type="PROSITE" id="PS50977">
    <property type="entry name" value="HTH_TETR_2"/>
    <property type="match status" value="1"/>
</dbReference>
<dbReference type="SUPFAM" id="SSF48498">
    <property type="entry name" value="Tetracyclin repressor-like, C-terminal domain"/>
    <property type="match status" value="1"/>
</dbReference>